<dbReference type="EMBL" id="WJXA01000012">
    <property type="protein sequence ID" value="KAF7124960.1"/>
    <property type="molecule type" value="Genomic_DNA"/>
</dbReference>
<dbReference type="AlphaFoldDB" id="A0A834G4V3"/>
<dbReference type="OrthoDB" id="6614653at2759"/>
<sequence length="110" mass="12801">MYEPQVATDDSERTAFRRAEKKYKLYYDQNPKSSKKGCVCAVSDVAFAYRKKQSRPIDLSEVIDFKVIQDSFNRNSEIPPGVIVLRWDFDRPVFCLENCPGRNSKPQIFL</sequence>
<reference evidence="1" key="1">
    <citation type="submission" date="2019-11" db="EMBL/GenBank/DDBJ databases">
        <authorList>
            <person name="Liu Y."/>
            <person name="Hou J."/>
            <person name="Li T.-Q."/>
            <person name="Guan C.-H."/>
            <person name="Wu X."/>
            <person name="Wu H.-Z."/>
            <person name="Ling F."/>
            <person name="Zhang R."/>
            <person name="Shi X.-G."/>
            <person name="Ren J.-P."/>
            <person name="Chen E.-F."/>
            <person name="Sun J.-M."/>
        </authorList>
    </citation>
    <scope>NUCLEOTIDE SEQUENCE</scope>
    <source>
        <strain evidence="1">Adult_tree_wgs_1</strain>
        <tissue evidence="1">Leaves</tissue>
    </source>
</reference>
<accession>A0A834G4V3</accession>
<comment type="caution">
    <text evidence="1">The sequence shown here is derived from an EMBL/GenBank/DDBJ whole genome shotgun (WGS) entry which is preliminary data.</text>
</comment>
<proteinExistence type="predicted"/>
<name>A0A834G4V3_RHOSS</name>
<keyword evidence="2" id="KW-1185">Reference proteome</keyword>
<protein>
    <submittedName>
        <fullName evidence="1">Uncharacterized protein</fullName>
    </submittedName>
</protein>
<organism evidence="1 2">
    <name type="scientific">Rhododendron simsii</name>
    <name type="common">Sims's rhododendron</name>
    <dbReference type="NCBI Taxonomy" id="118357"/>
    <lineage>
        <taxon>Eukaryota</taxon>
        <taxon>Viridiplantae</taxon>
        <taxon>Streptophyta</taxon>
        <taxon>Embryophyta</taxon>
        <taxon>Tracheophyta</taxon>
        <taxon>Spermatophyta</taxon>
        <taxon>Magnoliopsida</taxon>
        <taxon>eudicotyledons</taxon>
        <taxon>Gunneridae</taxon>
        <taxon>Pentapetalae</taxon>
        <taxon>asterids</taxon>
        <taxon>Ericales</taxon>
        <taxon>Ericaceae</taxon>
        <taxon>Ericoideae</taxon>
        <taxon>Rhodoreae</taxon>
        <taxon>Rhododendron</taxon>
    </lineage>
</organism>
<evidence type="ECO:0000313" key="2">
    <source>
        <dbReference type="Proteomes" id="UP000626092"/>
    </source>
</evidence>
<gene>
    <name evidence="1" type="ORF">RHSIM_Rhsim12G0100100</name>
</gene>
<dbReference type="Proteomes" id="UP000626092">
    <property type="component" value="Unassembled WGS sequence"/>
</dbReference>
<evidence type="ECO:0000313" key="1">
    <source>
        <dbReference type="EMBL" id="KAF7124960.1"/>
    </source>
</evidence>